<evidence type="ECO:0000256" key="3">
    <source>
        <dbReference type="ARBA" id="ARBA00022989"/>
    </source>
</evidence>
<dbReference type="GO" id="GO:0016020">
    <property type="term" value="C:membrane"/>
    <property type="evidence" value="ECO:0007669"/>
    <property type="project" value="UniProtKB-SubCell"/>
</dbReference>
<keyword evidence="3 5" id="KW-1133">Transmembrane helix</keyword>
<feature type="transmembrane region" description="Helical" evidence="5">
    <location>
        <begin position="69"/>
        <end position="89"/>
    </location>
</feature>
<comment type="caution">
    <text evidence="7">The sequence shown here is derived from an EMBL/GenBank/DDBJ whole genome shotgun (WGS) entry which is preliminary data.</text>
</comment>
<feature type="transmembrane region" description="Helical" evidence="5">
    <location>
        <begin position="298"/>
        <end position="316"/>
    </location>
</feature>
<dbReference type="AlphaFoldDB" id="A0A0F9P672"/>
<dbReference type="EMBL" id="LAZR01003292">
    <property type="protein sequence ID" value="KKN19902.1"/>
    <property type="molecule type" value="Genomic_DNA"/>
</dbReference>
<gene>
    <name evidence="7" type="ORF">LCGC14_0941060</name>
</gene>
<evidence type="ECO:0000256" key="2">
    <source>
        <dbReference type="ARBA" id="ARBA00022692"/>
    </source>
</evidence>
<feature type="transmembrane region" description="Helical" evidence="5">
    <location>
        <begin position="226"/>
        <end position="249"/>
    </location>
</feature>
<evidence type="ECO:0000256" key="5">
    <source>
        <dbReference type="SAM" id="Phobius"/>
    </source>
</evidence>
<keyword evidence="2 5" id="KW-0812">Transmembrane</keyword>
<feature type="transmembrane region" description="Helical" evidence="5">
    <location>
        <begin position="270"/>
        <end position="292"/>
    </location>
</feature>
<feature type="transmembrane region" description="Helical" evidence="5">
    <location>
        <begin position="95"/>
        <end position="113"/>
    </location>
</feature>
<reference evidence="7" key="1">
    <citation type="journal article" date="2015" name="Nature">
        <title>Complex archaea that bridge the gap between prokaryotes and eukaryotes.</title>
        <authorList>
            <person name="Spang A."/>
            <person name="Saw J.H."/>
            <person name="Jorgensen S.L."/>
            <person name="Zaremba-Niedzwiedzka K."/>
            <person name="Martijn J."/>
            <person name="Lind A.E."/>
            <person name="van Eijk R."/>
            <person name="Schleper C."/>
            <person name="Guy L."/>
            <person name="Ettema T.J."/>
        </authorList>
    </citation>
    <scope>NUCLEOTIDE SEQUENCE</scope>
</reference>
<evidence type="ECO:0000313" key="7">
    <source>
        <dbReference type="EMBL" id="KKN19902.1"/>
    </source>
</evidence>
<dbReference type="InterPro" id="IPR004837">
    <property type="entry name" value="NaCa_Exmemb"/>
</dbReference>
<feature type="transmembrane region" description="Helical" evidence="5">
    <location>
        <begin position="328"/>
        <end position="349"/>
    </location>
</feature>
<evidence type="ECO:0000259" key="6">
    <source>
        <dbReference type="Pfam" id="PF01699"/>
    </source>
</evidence>
<protein>
    <recommendedName>
        <fullName evidence="6">Sodium/calcium exchanger membrane region domain-containing protein</fullName>
    </recommendedName>
</protein>
<feature type="transmembrane region" description="Helical" evidence="5">
    <location>
        <begin position="168"/>
        <end position="186"/>
    </location>
</feature>
<accession>A0A0F9P672</accession>
<dbReference type="GO" id="GO:0055085">
    <property type="term" value="P:transmembrane transport"/>
    <property type="evidence" value="ECO:0007669"/>
    <property type="project" value="InterPro"/>
</dbReference>
<feature type="transmembrane region" description="Helical" evidence="5">
    <location>
        <begin position="134"/>
        <end position="156"/>
    </location>
</feature>
<feature type="transmembrane region" description="Helical" evidence="5">
    <location>
        <begin position="202"/>
        <end position="220"/>
    </location>
</feature>
<feature type="domain" description="Sodium/calcium exchanger membrane region" evidence="6">
    <location>
        <begin position="202"/>
        <end position="345"/>
    </location>
</feature>
<dbReference type="Pfam" id="PF01699">
    <property type="entry name" value="Na_Ca_ex"/>
    <property type="match status" value="2"/>
</dbReference>
<evidence type="ECO:0000256" key="4">
    <source>
        <dbReference type="ARBA" id="ARBA00023136"/>
    </source>
</evidence>
<name>A0A0F9P672_9ZZZZ</name>
<proteinExistence type="predicted"/>
<feature type="transmembrane region" description="Helical" evidence="5">
    <location>
        <begin position="35"/>
        <end position="57"/>
    </location>
</feature>
<feature type="domain" description="Sodium/calcium exchanger membrane region" evidence="6">
    <location>
        <begin position="7"/>
        <end position="91"/>
    </location>
</feature>
<organism evidence="7">
    <name type="scientific">marine sediment metagenome</name>
    <dbReference type="NCBI Taxonomy" id="412755"/>
    <lineage>
        <taxon>unclassified sequences</taxon>
        <taxon>metagenomes</taxon>
        <taxon>ecological metagenomes</taxon>
    </lineage>
</organism>
<sequence>MNVWLWVVVLGLAAWAAHWGADQLLTPLKMLRKQWGLTASAGAAFLAIVTASPEVAVNVTSAARGVSEIGLGNLLGSNIISIPLMVSIACLGNLLGSNIISIPLMVTIAYFASRKQFKNNKEHQKHLDANLLALNKRSVSVLSIPYLAIIALVAILTLPKAWRGLQPIDGYIMLAAYAAFLTHAIIKGREKGEKVEWDKKKVWLSVAGALAIAVGAFFIVKPTENIVSALNISEIVGGLFITGIMTTAPEIFKTWSVVKGGEVTAGTTSVIADNAVTMTVAFFPLALVTTPIEDFQLFWVNLAFVGLMPLLYSLFVHQSKELHGFSRWQIFAFDAAYIVYLLTMVFFVLKLF</sequence>
<dbReference type="Gene3D" id="1.20.1420.30">
    <property type="entry name" value="NCX, central ion-binding region"/>
    <property type="match status" value="2"/>
</dbReference>
<evidence type="ECO:0000256" key="1">
    <source>
        <dbReference type="ARBA" id="ARBA00004141"/>
    </source>
</evidence>
<comment type="subcellular location">
    <subcellularLocation>
        <location evidence="1">Membrane</location>
        <topology evidence="1">Multi-pass membrane protein</topology>
    </subcellularLocation>
</comment>
<keyword evidence="4 5" id="KW-0472">Membrane</keyword>
<dbReference type="InterPro" id="IPR044880">
    <property type="entry name" value="NCX_ion-bd_dom_sf"/>
</dbReference>